<dbReference type="Pfam" id="PF22842">
    <property type="entry name" value="Pel9A-like_beta_helix"/>
    <property type="match status" value="1"/>
</dbReference>
<comment type="subcellular location">
    <subcellularLocation>
        <location evidence="2">Secreted</location>
    </subcellularLocation>
</comment>
<evidence type="ECO:0000313" key="16">
    <source>
        <dbReference type="EMBL" id="PWT25970.1"/>
    </source>
</evidence>
<evidence type="ECO:0000256" key="4">
    <source>
        <dbReference type="ARBA" id="ARBA00022723"/>
    </source>
</evidence>
<evidence type="ECO:0000256" key="10">
    <source>
        <dbReference type="ARBA" id="ARBA00023239"/>
    </source>
</evidence>
<dbReference type="InterPro" id="IPR008964">
    <property type="entry name" value="Invasin/intimin_cell_adhesion"/>
</dbReference>
<keyword evidence="6" id="KW-0677">Repeat</keyword>
<comment type="similarity">
    <text evidence="11">Belongs to the polysaccharide lyase 9 family.</text>
</comment>
<feature type="compositionally biased region" description="Acidic residues" evidence="13">
    <location>
        <begin position="175"/>
        <end position="190"/>
    </location>
</feature>
<keyword evidence="4" id="KW-0479">Metal-binding</keyword>
<dbReference type="GO" id="GO:0016837">
    <property type="term" value="F:carbon-oxygen lyase activity, acting on polysaccharides"/>
    <property type="evidence" value="ECO:0007669"/>
    <property type="project" value="TreeGrafter"/>
</dbReference>
<dbReference type="SUPFAM" id="SSF51126">
    <property type="entry name" value="Pectin lyase-like"/>
    <property type="match status" value="2"/>
</dbReference>
<dbReference type="EMBL" id="NXNG01000002">
    <property type="protein sequence ID" value="PWT25970.1"/>
    <property type="molecule type" value="Genomic_DNA"/>
</dbReference>
<dbReference type="RefSeq" id="WP_110074483.1">
    <property type="nucleotide sequence ID" value="NZ_CM009897.1"/>
</dbReference>
<dbReference type="GO" id="GO:0046872">
    <property type="term" value="F:metal ion binding"/>
    <property type="evidence" value="ECO:0007669"/>
    <property type="project" value="UniProtKB-KW"/>
</dbReference>
<dbReference type="Pfam" id="PF25850">
    <property type="entry name" value="PelX_Ig"/>
    <property type="match status" value="1"/>
</dbReference>
<keyword evidence="17" id="KW-1185">Reference proteome</keyword>
<dbReference type="PANTHER" id="PTHR40088:SF1">
    <property type="entry name" value="PECTATE LYASE PEL9"/>
    <property type="match status" value="1"/>
</dbReference>
<dbReference type="GO" id="GO:0030599">
    <property type="term" value="F:pectinesterase activity"/>
    <property type="evidence" value="ECO:0007669"/>
    <property type="project" value="InterPro"/>
</dbReference>
<gene>
    <name evidence="16" type="ORF">CPT75_00880</name>
</gene>
<dbReference type="SUPFAM" id="SSF49373">
    <property type="entry name" value="Invasin/intimin cell-adhesion fragments"/>
    <property type="match status" value="1"/>
</dbReference>
<dbReference type="InterPro" id="IPR018337">
    <property type="entry name" value="Cell_wall/Cho-bd_repeat"/>
</dbReference>
<proteinExistence type="inferred from homology"/>
<evidence type="ECO:0000256" key="13">
    <source>
        <dbReference type="SAM" id="MobiDB-lite"/>
    </source>
</evidence>
<dbReference type="PROSITE" id="PS51170">
    <property type="entry name" value="CW"/>
    <property type="match status" value="2"/>
</dbReference>
<evidence type="ECO:0000313" key="17">
    <source>
        <dbReference type="Proteomes" id="UP000245488"/>
    </source>
</evidence>
<evidence type="ECO:0000256" key="14">
    <source>
        <dbReference type="SAM" id="SignalP"/>
    </source>
</evidence>
<evidence type="ECO:0000256" key="8">
    <source>
        <dbReference type="ARBA" id="ARBA00022837"/>
    </source>
</evidence>
<evidence type="ECO:0000256" key="5">
    <source>
        <dbReference type="ARBA" id="ARBA00022729"/>
    </source>
</evidence>
<dbReference type="InterPro" id="IPR006626">
    <property type="entry name" value="PbH1"/>
</dbReference>
<dbReference type="Pfam" id="PF01095">
    <property type="entry name" value="Pectinesterase"/>
    <property type="match status" value="1"/>
</dbReference>
<name>A0A317G0Q8_BUTFI</name>
<feature type="repeat" description="Cell wall-binding" evidence="12">
    <location>
        <begin position="2093"/>
        <end position="2112"/>
    </location>
</feature>
<keyword evidence="8" id="KW-0106">Calcium</keyword>
<evidence type="ECO:0000256" key="7">
    <source>
        <dbReference type="ARBA" id="ARBA00022801"/>
    </source>
</evidence>
<evidence type="ECO:0000256" key="6">
    <source>
        <dbReference type="ARBA" id="ARBA00022737"/>
    </source>
</evidence>
<feature type="compositionally biased region" description="Acidic residues" evidence="13">
    <location>
        <begin position="146"/>
        <end position="167"/>
    </location>
</feature>
<feature type="region of interest" description="Disordered" evidence="13">
    <location>
        <begin position="126"/>
        <end position="191"/>
    </location>
</feature>
<feature type="domain" description="BIG2" evidence="15">
    <location>
        <begin position="45"/>
        <end position="121"/>
    </location>
</feature>
<dbReference type="InterPro" id="IPR053868">
    <property type="entry name" value="Pel9A-like_beta_helix"/>
</dbReference>
<keyword evidence="7" id="KW-0378">Hydrolase</keyword>
<evidence type="ECO:0000256" key="11">
    <source>
        <dbReference type="ARBA" id="ARBA00038263"/>
    </source>
</evidence>
<keyword evidence="9" id="KW-0063">Aspartyl esterase</keyword>
<dbReference type="InterPro" id="IPR058953">
    <property type="entry name" value="PelX-like_N"/>
</dbReference>
<comment type="caution">
    <text evidence="16">The sequence shown here is derived from an EMBL/GenBank/DDBJ whole genome shotgun (WGS) entry which is preliminary data.</text>
</comment>
<geneLocation type="plasmid" evidence="17">
    <name>pinbov266</name>
</geneLocation>
<evidence type="ECO:0000259" key="15">
    <source>
        <dbReference type="SMART" id="SM00635"/>
    </source>
</evidence>
<dbReference type="InterPro" id="IPR012334">
    <property type="entry name" value="Pectin_lyas_fold"/>
</dbReference>
<keyword evidence="5 14" id="KW-0732">Signal</keyword>
<dbReference type="Gene3D" id="2.160.20.10">
    <property type="entry name" value="Single-stranded right-handed beta-helix, Pectin lyase-like"/>
    <property type="match status" value="2"/>
</dbReference>
<dbReference type="InterPro" id="IPR058863">
    <property type="entry name" value="PelX-like_Ig"/>
</dbReference>
<organism evidence="16 17">
    <name type="scientific">Butyrivibrio fibrisolvens</name>
    <dbReference type="NCBI Taxonomy" id="831"/>
    <lineage>
        <taxon>Bacteria</taxon>
        <taxon>Bacillati</taxon>
        <taxon>Bacillota</taxon>
        <taxon>Clostridia</taxon>
        <taxon>Lachnospirales</taxon>
        <taxon>Lachnospiraceae</taxon>
        <taxon>Butyrivibrio</taxon>
    </lineage>
</organism>
<feature type="signal peptide" evidence="14">
    <location>
        <begin position="1"/>
        <end position="25"/>
    </location>
</feature>
<dbReference type="Pfam" id="PF25849">
    <property type="entry name" value="PelX_N"/>
    <property type="match status" value="1"/>
</dbReference>
<evidence type="ECO:0000256" key="1">
    <source>
        <dbReference type="ARBA" id="ARBA00001913"/>
    </source>
</evidence>
<accession>A0A317G0Q8</accession>
<evidence type="ECO:0000256" key="2">
    <source>
        <dbReference type="ARBA" id="ARBA00004613"/>
    </source>
</evidence>
<evidence type="ECO:0000256" key="3">
    <source>
        <dbReference type="ARBA" id="ARBA00022525"/>
    </source>
</evidence>
<reference evidence="16 17" key="1">
    <citation type="submission" date="2017-09" db="EMBL/GenBank/DDBJ databases">
        <title>High-quality draft genome sequence of Butyrivibrio fibrisolvens INBov1, isolated from cow rumen.</title>
        <authorList>
            <person name="Rodriguez Hernaez J."/>
            <person name="Rivarola M."/>
            <person name="Paniego N."/>
            <person name="Cravero S."/>
            <person name="Ceron Cucchi M."/>
            <person name="Martinez M.C."/>
        </authorList>
    </citation>
    <scope>NUCLEOTIDE SEQUENCE [LARGE SCALE GENOMIC DNA]</scope>
    <source>
        <strain evidence="16 17">INBov1</strain>
        <plasmid evidence="17">pinbov266</plasmid>
    </source>
</reference>
<keyword evidence="3" id="KW-0964">Secreted</keyword>
<keyword evidence="16" id="KW-0614">Plasmid</keyword>
<dbReference type="InterPro" id="IPR011050">
    <property type="entry name" value="Pectin_lyase_fold/virulence"/>
</dbReference>
<dbReference type="SMART" id="SM00710">
    <property type="entry name" value="PbH1"/>
    <property type="match status" value="9"/>
</dbReference>
<dbReference type="Pfam" id="PF19127">
    <property type="entry name" value="Choline_bind_3"/>
    <property type="match status" value="3"/>
</dbReference>
<sequence length="2157" mass="234991">MKKISKARFLAAVMVIPLVTTMATTALLPGASFASHAEESYQAVAVSSVALDKDSLEIEVGQKASLSATVYPAEATNSDLEWSSSDEAIASVDDGEVTGIAKGNATITVTTKDGGYIAQCAVEVTDSSQNDEDMTSDDINNASDISDAEDANSEDTNSEDTNSEDSDGVEKSDVEEAESITDSVSSDDEQDIKNEVEYLGQGKPSDSNDGYQHEYDVWDFAGDYLEDTEVTTYNNLLSEDIINGFYDESVTEGSTGVTLGSFDTGTGLSFYSAKTNNRLRSTNENISRYDDKSKTDAEGNTYRGYIYSNSSSTNATGLKISSLKKGDIVYVLAGSNSNAATYAWGQDIEDPLQTASYTKAAGLEELVFYASADGDYYLWCLDEKLVVARVYVEHAGDVTVTGDIDVPASFDVDTATLVFTQKTPSGDELTSMTTDVECKDGSYSYSLVLNKMYDYSVELKGANGYVIDSTKLTDGVISIDNVSDDKITVDLTVTKVDIVTLTGQFMNLSVEDALNLELIIANHDKDRPYTPVLAKTADTNEFTLELEKGQVYDLEAQGVDDYELVTISITADEDGEMDIVFKAKDMHLVDVIVTGPSQEELEDLKLTFTILKTPITGELGNYIYSFTGQDVIDGNIALRDGQYHIEATLTGYEMSLTSDLKVANADTTKEIVMNKVSDNNAIAYLEKITVGTDKDYKTINEALDAVRNMDRDASTQRVTIEIDPGDYQEMLVIDVDNVSLINSSGDNASIELADSGVSITDNAVRITSYYGHGYTYYSMDKDYRYNEEVLKVNQENGYPTVTNPGSGTATMWNATVYVNADGFEADGIIFENSFNQYVSELAAADTIVAQEGAKEGSDGSRDTLEQGSTVVQQKAYVERAAALALGNSLSDIVLTNCKVVGRQDTLYGGKNTYAEFNNCSIYGAVDYIYGGMTAIFYQCDLVFNTTDDKNDVGYITAAQQTSGRGYLMYECHITSVEAGVDVDERYYSYTTSKPGYFGRPWQAGSSEVVFYNTTIDACDSALASTYNSESLIQPAGWLNSLGGEGMMYEYGTIEACGVSYSADRIPSWTSWTTSDSVLTSPYLADGTKITLDAFRKNKSEETEHSWEFSTYGSSVSTDYNTASVAADGTITVASTNGKGKLVPASTDGLAFYYTTIDADSENFTLEADITVDSWKLSNGQEGFGIMAADAVGVNGDTSTFWNNSYMLAVTKVSYTGDNGNAYTMKIGVGAQEKKGVTADNIETIKGGDVSAFSSTMYTLETSAADQGLEAGTYNMCGNYTNTSGMTDVANLTTTFHMSIRRNNTGYVLTYSDLQGNVIGSQLFYHPDEGDNLTMIDSDHIYVGFFAARNATIKVTNVNLTTVAPSDDDAKEDHPLTYTDLVAGFESADFANKAPYELVYYGNADGKLSIADEDGNVVLEETDVTANTKAKTNVTLNDGSNTYIGTFTPDSDFRFDTYEVLTSYDTVTFTISVNYDKGSRYVYYVSPDGSADAIGSKEEPMDIYTAVKVVEPGDKILLSGGTYNLTSTIVVERGISGTEDKFIYMIADPKASQRPIFDFGGTCAGMILAGDYWYFQGFDVTRSQNAQKGLQLSGSHNTLDDIHAYKNGNTGIQVSRYKSTDTYEDWPSYNTILNCTSFLNADAGYEDADGFAAKLTVGDGNVFDGCIAAYNADDGWDLFAKVETGAIGTVTIQNSVAYMNGYILDEEGNLVDAGNGNGFKMGGSSITGGHKLINSVAFCNKAKGIDSNSCPDIQVTNSTSFNNGSYNVAFYTNDAANTAFMADGVISYRNDGVQDDQLKLKGTQDETLVYGTSNYYMINGVSTNIEGTLVDDTWFESVDTDAAIGSSMTSNATDLISGITRNEDGTINMNGFLVLSDTAMTDTGANVEGEASASVEVTREEENGVKEAGENKPIENETSEELGGRFVRKWWNVYYQLSDGTYLTGLHMIDGQLYFFFDNGVMAYSSFITVSDKTYYFDGNGHAVKGFMTQWIWNTYYFDENYVMEDDGFFEVSGVTYYAGEDGRIVKDAFVNLTKDDGSIATYFFDDHGHMATGFVTRWIWNTYYFGSDGIMVTNEFVTANGNTYYFGDDGLMVRYWQNIDGKQYYFGDNGVMVKGCVELWWNIYVFDDSGVLIESHSVYERAYNLAKRIFGGKLLKI</sequence>
<dbReference type="InterPro" id="IPR052052">
    <property type="entry name" value="Polysaccharide_Lyase_9"/>
</dbReference>
<dbReference type="PANTHER" id="PTHR40088">
    <property type="entry name" value="PECTATE LYASE (EUROFUNG)"/>
    <property type="match status" value="1"/>
</dbReference>
<evidence type="ECO:0000256" key="9">
    <source>
        <dbReference type="ARBA" id="ARBA00023085"/>
    </source>
</evidence>
<dbReference type="InterPro" id="IPR003343">
    <property type="entry name" value="Big_2"/>
</dbReference>
<feature type="repeat" description="Cell wall-binding" evidence="12">
    <location>
        <begin position="2073"/>
        <end position="2092"/>
    </location>
</feature>
<keyword evidence="10" id="KW-0456">Lyase</keyword>
<dbReference type="Gene3D" id="2.10.270.10">
    <property type="entry name" value="Cholin Binding"/>
    <property type="match status" value="3"/>
</dbReference>
<comment type="cofactor">
    <cofactor evidence="1">
        <name>Ca(2+)</name>
        <dbReference type="ChEBI" id="CHEBI:29108"/>
    </cofactor>
</comment>
<dbReference type="Gene3D" id="2.60.40.1080">
    <property type="match status" value="1"/>
</dbReference>
<dbReference type="SUPFAM" id="SSF69360">
    <property type="entry name" value="Cell wall binding repeat"/>
    <property type="match status" value="1"/>
</dbReference>
<dbReference type="Proteomes" id="UP000245488">
    <property type="component" value="Plasmid pINBov266"/>
</dbReference>
<dbReference type="GO" id="GO:0042545">
    <property type="term" value="P:cell wall modification"/>
    <property type="evidence" value="ECO:0007669"/>
    <property type="project" value="InterPro"/>
</dbReference>
<protein>
    <recommendedName>
        <fullName evidence="15">BIG2 domain-containing protein</fullName>
    </recommendedName>
</protein>
<dbReference type="SMART" id="SM00635">
    <property type="entry name" value="BID_2"/>
    <property type="match status" value="1"/>
</dbReference>
<dbReference type="GO" id="GO:0005576">
    <property type="term" value="C:extracellular region"/>
    <property type="evidence" value="ECO:0007669"/>
    <property type="project" value="UniProtKB-SubCell"/>
</dbReference>
<evidence type="ECO:0000256" key="12">
    <source>
        <dbReference type="PROSITE-ProRule" id="PRU00591"/>
    </source>
</evidence>
<feature type="chain" id="PRO_5038428077" description="BIG2 domain-containing protein" evidence="14">
    <location>
        <begin position="26"/>
        <end position="2157"/>
    </location>
</feature>
<dbReference type="Pfam" id="PF02368">
    <property type="entry name" value="Big_2"/>
    <property type="match status" value="1"/>
</dbReference>
<dbReference type="InterPro" id="IPR000070">
    <property type="entry name" value="Pectinesterase_cat"/>
</dbReference>